<feature type="transmembrane region" description="Helical" evidence="5">
    <location>
        <begin position="31"/>
        <end position="53"/>
    </location>
</feature>
<feature type="transmembrane region" description="Helical" evidence="5">
    <location>
        <begin position="299"/>
        <end position="324"/>
    </location>
</feature>
<evidence type="ECO:0000256" key="5">
    <source>
        <dbReference type="SAM" id="Phobius"/>
    </source>
</evidence>
<evidence type="ECO:0000313" key="8">
    <source>
        <dbReference type="Proteomes" id="UP000018468"/>
    </source>
</evidence>
<dbReference type="Bgee" id="ENSLOCG00000009465">
    <property type="expression patterns" value="Expressed in bone element and 5 other cell types or tissues"/>
</dbReference>
<evidence type="ECO:0000256" key="4">
    <source>
        <dbReference type="ARBA" id="ARBA00023136"/>
    </source>
</evidence>
<dbReference type="HOGENOM" id="CLU_046145_0_0_1"/>
<feature type="transmembrane region" description="Helical" evidence="5">
    <location>
        <begin position="59"/>
        <end position="79"/>
    </location>
</feature>
<feature type="domain" description="Dendritic cell-specific transmembrane protein-like" evidence="6">
    <location>
        <begin position="245"/>
        <end position="432"/>
    </location>
</feature>
<accession>W5MT47</accession>
<dbReference type="EMBL" id="AHAT01004784">
    <property type="status" value="NOT_ANNOTATED_CDS"/>
    <property type="molecule type" value="Genomic_DNA"/>
</dbReference>
<feature type="transmembrane region" description="Helical" evidence="5">
    <location>
        <begin position="388"/>
        <end position="409"/>
    </location>
</feature>
<evidence type="ECO:0000313" key="7">
    <source>
        <dbReference type="Ensembl" id="ENSLOCP00000011556.1"/>
    </source>
</evidence>
<feature type="transmembrane region" description="Helical" evidence="5">
    <location>
        <begin position="219"/>
        <end position="236"/>
    </location>
</feature>
<evidence type="ECO:0000256" key="1">
    <source>
        <dbReference type="ARBA" id="ARBA00004141"/>
    </source>
</evidence>
<dbReference type="eggNOG" id="ENOG502QWDQ">
    <property type="taxonomic scope" value="Eukaryota"/>
</dbReference>
<dbReference type="InParanoid" id="W5MT47"/>
<dbReference type="RefSeq" id="XP_015213322.1">
    <property type="nucleotide sequence ID" value="XM_015357836.1"/>
</dbReference>
<protein>
    <submittedName>
        <fullName evidence="7">Dendrocyte expressed seven transmembrane protein</fullName>
    </submittedName>
</protein>
<sequence>MPLKTAISQTWAIIVDLYTSSNRPDWRNNRLLFITCLVLGFTFGSLLFVGLYYSLAYGSVVSGTVSGMAAVIVTGALFCSKRVRCFSVLFLLSCGMQEGRNFLITAGTGLVIYWNVKNTFQNLQGLASSMVCNLEKRRISIKVTPIDNYIKLLKWVGEQVKGLGDFVVVKFDSKLEVSQRISSDEALEEKLREAKQQLNATAETMSGILNTVSSVSQKVLPAVGIIFVVFCTVLFLRKYFHSKKFKNIFITRKFILFDEKQKATGKPNVLPLTKKESKQYIAIPSSHLTVKEWKAMGTFIIPVITHVSAWALFIGVDSLLYWLILTIGKHLQNIEPFEVPLKMSVDKGSTIIVIKTGSTSEENDFSYSVPLIEKDCIPKPELLLYNSVAPLLVIITILILLGLLSAKLIQLKILVSSLFYPDNADERVQYLHDKILRKRSKKRLCAVKSTVVALAKKKSFWFPIFYQNQEDDTIILT</sequence>
<dbReference type="GO" id="GO:0016020">
    <property type="term" value="C:membrane"/>
    <property type="evidence" value="ECO:0007669"/>
    <property type="project" value="UniProtKB-SubCell"/>
</dbReference>
<dbReference type="PANTHER" id="PTHR21041:SF2">
    <property type="entry name" value="DENDRITIC CELL-SPECIFIC TRANSMEMBRANE PROTEIN"/>
    <property type="match status" value="1"/>
</dbReference>
<dbReference type="AlphaFoldDB" id="W5MT47"/>
<reference evidence="7" key="3">
    <citation type="submission" date="2025-09" db="UniProtKB">
        <authorList>
            <consortium name="Ensembl"/>
        </authorList>
    </citation>
    <scope>IDENTIFICATION</scope>
</reference>
<reference evidence="7" key="2">
    <citation type="submission" date="2025-08" db="UniProtKB">
        <authorList>
            <consortium name="Ensembl"/>
        </authorList>
    </citation>
    <scope>IDENTIFICATION</scope>
</reference>
<dbReference type="Pfam" id="PF07782">
    <property type="entry name" value="DC_STAMP"/>
    <property type="match status" value="1"/>
</dbReference>
<dbReference type="Ensembl" id="ENSLOCT00000011573.1">
    <property type="protein sequence ID" value="ENSLOCP00000011556.1"/>
    <property type="gene ID" value="ENSLOCG00000009465.1"/>
</dbReference>
<dbReference type="OrthoDB" id="9949280at2759"/>
<dbReference type="KEGG" id="loc:102691827"/>
<evidence type="ECO:0000256" key="2">
    <source>
        <dbReference type="ARBA" id="ARBA00022692"/>
    </source>
</evidence>
<dbReference type="STRING" id="7918.ENSLOCP00000011556"/>
<keyword evidence="8" id="KW-1185">Reference proteome</keyword>
<dbReference type="Proteomes" id="UP000018468">
    <property type="component" value="Linkage group LG11"/>
</dbReference>
<keyword evidence="4 5" id="KW-0472">Membrane</keyword>
<organism evidence="7 8">
    <name type="scientific">Lepisosteus oculatus</name>
    <name type="common">Spotted gar</name>
    <dbReference type="NCBI Taxonomy" id="7918"/>
    <lineage>
        <taxon>Eukaryota</taxon>
        <taxon>Metazoa</taxon>
        <taxon>Chordata</taxon>
        <taxon>Craniata</taxon>
        <taxon>Vertebrata</taxon>
        <taxon>Euteleostomi</taxon>
        <taxon>Actinopterygii</taxon>
        <taxon>Neopterygii</taxon>
        <taxon>Holostei</taxon>
        <taxon>Semionotiformes</taxon>
        <taxon>Lepisosteidae</taxon>
        <taxon>Lepisosteus</taxon>
    </lineage>
</organism>
<dbReference type="GeneTree" id="ENSGT00940000153269"/>
<comment type="subcellular location">
    <subcellularLocation>
        <location evidence="1">Membrane</location>
        <topology evidence="1">Multi-pass membrane protein</topology>
    </subcellularLocation>
</comment>
<name>W5MT47_LEPOC</name>
<evidence type="ECO:0000256" key="3">
    <source>
        <dbReference type="ARBA" id="ARBA00022989"/>
    </source>
</evidence>
<dbReference type="GeneID" id="102691827"/>
<dbReference type="PANTHER" id="PTHR21041">
    <property type="entry name" value="DENDRITIC CELL-SPECIFIC TRANSMEMBRANE PROTEIN"/>
    <property type="match status" value="1"/>
</dbReference>
<dbReference type="InterPro" id="IPR051856">
    <property type="entry name" value="CSR-E3_Ligase_Protein"/>
</dbReference>
<keyword evidence="3 5" id="KW-1133">Transmembrane helix</keyword>
<evidence type="ECO:0000259" key="6">
    <source>
        <dbReference type="Pfam" id="PF07782"/>
    </source>
</evidence>
<dbReference type="InterPro" id="IPR012858">
    <property type="entry name" value="DC_STAMP-like"/>
</dbReference>
<proteinExistence type="predicted"/>
<keyword evidence="2 5" id="KW-0812">Transmembrane</keyword>
<dbReference type="OMA" id="CFKHLRC"/>
<reference evidence="8" key="1">
    <citation type="submission" date="2011-12" db="EMBL/GenBank/DDBJ databases">
        <title>The Draft Genome of Lepisosteus oculatus.</title>
        <authorList>
            <consortium name="The Broad Institute Genome Assembly &amp; Analysis Group"/>
            <consortium name="Computational R&amp;D Group"/>
            <consortium name="and Sequencing Platform"/>
            <person name="Di Palma F."/>
            <person name="Alfoldi J."/>
            <person name="Johnson J."/>
            <person name="Berlin A."/>
            <person name="Gnerre S."/>
            <person name="Jaffe D."/>
            <person name="MacCallum I."/>
            <person name="Young S."/>
            <person name="Walker B.J."/>
            <person name="Lander E.S."/>
            <person name="Lindblad-Toh K."/>
        </authorList>
    </citation>
    <scope>NUCLEOTIDE SEQUENCE [LARGE SCALE GENOMIC DNA]</scope>
</reference>